<dbReference type="Gene3D" id="3.40.1580.10">
    <property type="entry name" value="SMI1/KNR4-like"/>
    <property type="match status" value="1"/>
</dbReference>
<dbReference type="SMART" id="SM00860">
    <property type="entry name" value="SMI1_KNR4"/>
    <property type="match status" value="1"/>
</dbReference>
<dbReference type="Pfam" id="PF09346">
    <property type="entry name" value="SMI1_KNR4"/>
    <property type="match status" value="1"/>
</dbReference>
<name>A0ABW2NCW5_9BACL</name>
<reference evidence="3" key="1">
    <citation type="journal article" date="2019" name="Int. J. Syst. Evol. Microbiol.">
        <title>The Global Catalogue of Microorganisms (GCM) 10K type strain sequencing project: providing services to taxonomists for standard genome sequencing and annotation.</title>
        <authorList>
            <consortium name="The Broad Institute Genomics Platform"/>
            <consortium name="The Broad Institute Genome Sequencing Center for Infectious Disease"/>
            <person name="Wu L."/>
            <person name="Ma J."/>
        </authorList>
    </citation>
    <scope>NUCLEOTIDE SEQUENCE [LARGE SCALE GENOMIC DNA]</scope>
    <source>
        <strain evidence="3">JCM 4738</strain>
    </source>
</reference>
<dbReference type="RefSeq" id="WP_157294487.1">
    <property type="nucleotide sequence ID" value="NZ_JBHTCT010000007.1"/>
</dbReference>
<evidence type="ECO:0000313" key="3">
    <source>
        <dbReference type="Proteomes" id="UP001596483"/>
    </source>
</evidence>
<feature type="domain" description="Knr4/Smi1-like" evidence="1">
    <location>
        <begin position="35"/>
        <end position="158"/>
    </location>
</feature>
<dbReference type="Proteomes" id="UP001596483">
    <property type="component" value="Unassembled WGS sequence"/>
</dbReference>
<sequence>MSSWKDHIAVMHLVKQELVKRDKDKLWPHHLPEVGATEEQLQAAEMALGFSLDSQYREFLLYADGWKGFIQTVDLFGSGQLTGSGVLDDAMAFLDSVEPDVLECSGVAKEHLFPIAASSFDKDLFVIALQGSPAPGTVIWFAGEEIDRFQNFEDFFLAMIDYNREEVLALG</sequence>
<comment type="caution">
    <text evidence="2">The sequence shown here is derived from an EMBL/GenBank/DDBJ whole genome shotgun (WGS) entry which is preliminary data.</text>
</comment>
<dbReference type="InterPro" id="IPR037883">
    <property type="entry name" value="Knr4/Smi1-like_sf"/>
</dbReference>
<gene>
    <name evidence="2" type="ORF">ACFQQH_03410</name>
</gene>
<keyword evidence="3" id="KW-1185">Reference proteome</keyword>
<dbReference type="InterPro" id="IPR018958">
    <property type="entry name" value="Knr4/Smi1-like_dom"/>
</dbReference>
<proteinExistence type="predicted"/>
<accession>A0ABW2NCW5</accession>
<organism evidence="2 3">
    <name type="scientific">Bhargavaea changchunensis</name>
    <dbReference type="NCBI Taxonomy" id="2134037"/>
    <lineage>
        <taxon>Bacteria</taxon>
        <taxon>Bacillati</taxon>
        <taxon>Bacillota</taxon>
        <taxon>Bacilli</taxon>
        <taxon>Bacillales</taxon>
        <taxon>Caryophanaceae</taxon>
        <taxon>Bhargavaea</taxon>
    </lineage>
</organism>
<dbReference type="SUPFAM" id="SSF160631">
    <property type="entry name" value="SMI1/KNR4-like"/>
    <property type="match status" value="1"/>
</dbReference>
<protein>
    <submittedName>
        <fullName evidence="2">SMI1/KNR4 family protein</fullName>
    </submittedName>
</protein>
<dbReference type="EMBL" id="JBHTCT010000007">
    <property type="protein sequence ID" value="MFC7364208.1"/>
    <property type="molecule type" value="Genomic_DNA"/>
</dbReference>
<evidence type="ECO:0000259" key="1">
    <source>
        <dbReference type="SMART" id="SM00860"/>
    </source>
</evidence>
<evidence type="ECO:0000313" key="2">
    <source>
        <dbReference type="EMBL" id="MFC7364208.1"/>
    </source>
</evidence>